<keyword evidence="2" id="KW-1185">Reference proteome</keyword>
<protein>
    <submittedName>
        <fullName evidence="1">Uncharacterized protein</fullName>
    </submittedName>
</protein>
<comment type="caution">
    <text evidence="1">The sequence shown here is derived from an EMBL/GenBank/DDBJ whole genome shotgun (WGS) entry which is preliminary data.</text>
</comment>
<accession>A0A0D0Y7W6</accession>
<gene>
    <name evidence="1" type="ORF">WDC_0093</name>
</gene>
<organism evidence="1 2">
    <name type="scientific">Paucilactobacillus wasatchensis</name>
    <dbReference type="NCBI Taxonomy" id="1335616"/>
    <lineage>
        <taxon>Bacteria</taxon>
        <taxon>Bacillati</taxon>
        <taxon>Bacillota</taxon>
        <taxon>Bacilli</taxon>
        <taxon>Lactobacillales</taxon>
        <taxon>Lactobacillaceae</taxon>
        <taxon>Paucilactobacillus</taxon>
    </lineage>
</organism>
<evidence type="ECO:0000313" key="2">
    <source>
        <dbReference type="Proteomes" id="UP000032279"/>
    </source>
</evidence>
<proteinExistence type="predicted"/>
<evidence type="ECO:0000313" key="1">
    <source>
        <dbReference type="EMBL" id="KIS04353.1"/>
    </source>
</evidence>
<dbReference type="STRING" id="1335616.WDC_0093"/>
<dbReference type="Proteomes" id="UP000032279">
    <property type="component" value="Unassembled WGS sequence"/>
</dbReference>
<dbReference type="EMBL" id="AWTT01000001">
    <property type="protein sequence ID" value="KIS04353.1"/>
    <property type="molecule type" value="Genomic_DNA"/>
</dbReference>
<reference evidence="1 2" key="1">
    <citation type="submission" date="2013-08" db="EMBL/GenBank/DDBJ databases">
        <title>Lactobacillus wasatchii sp. WDC04, a late gas producing bacteria isolated from aged chedder cheese.</title>
        <authorList>
            <person name="Oberg C.J."/>
            <person name="Culumber M."/>
            <person name="McMahon D.J."/>
            <person name="Broadbent J.R."/>
            <person name="Oberg T.S."/>
            <person name="Ortaki F."/>
        </authorList>
    </citation>
    <scope>NUCLEOTIDE SEQUENCE [LARGE SCALE GENOMIC DNA]</scope>
    <source>
        <strain evidence="1 2">WDC04</strain>
    </source>
</reference>
<sequence length="44" mass="5281">MAKRAIEVLSDQTKLQQLSDGAYDQRQHFDEDNAWALWRKYVVR</sequence>
<dbReference type="AlphaFoldDB" id="A0A0D0Y7W6"/>
<name>A0A0D0Y7W6_9LACO</name>